<name>A0A6N4SW77_CYTH3</name>
<dbReference type="PANTHER" id="PTHR43798">
    <property type="entry name" value="MONOACYLGLYCEROL LIPASE"/>
    <property type="match status" value="1"/>
</dbReference>
<evidence type="ECO:0000313" key="2">
    <source>
        <dbReference type="EMBL" id="ABG60875.1"/>
    </source>
</evidence>
<sequence>MSKAITFTDKGNGAALVFVHGFCESKEMWNDFIESLTVSNRVICLDLPGFGESLLDKESVSMEWFAEEVRRLLLQLNIASFTYIGHSLGGYVGLAYAEKYAATLSGLCLFHSTAYADSEERKSNRDKTIAFIQKYNADLFTQSFIEPLFLLQNRLAMKEEIAMLKRIAKQSSGHGIIATTLAMRDRPDRTAVLASLSVPVLLIGGKNDATIPIDKLKEQASLSGHIQCAEIENCGHMGMFEQKEKTLDVIKNFIKHCSIGKY</sequence>
<dbReference type="PANTHER" id="PTHR43798:SF33">
    <property type="entry name" value="HYDROLASE, PUTATIVE (AFU_ORTHOLOGUE AFUA_2G14860)-RELATED"/>
    <property type="match status" value="1"/>
</dbReference>
<dbReference type="InterPro" id="IPR000073">
    <property type="entry name" value="AB_hydrolase_1"/>
</dbReference>
<feature type="domain" description="AB hydrolase-1" evidence="1">
    <location>
        <begin position="15"/>
        <end position="241"/>
    </location>
</feature>
<keyword evidence="3" id="KW-1185">Reference proteome</keyword>
<proteinExistence type="predicted"/>
<evidence type="ECO:0000259" key="1">
    <source>
        <dbReference type="Pfam" id="PF00561"/>
    </source>
</evidence>
<keyword evidence="2" id="KW-0378">Hydrolase</keyword>
<dbReference type="RefSeq" id="WP_011586980.1">
    <property type="nucleotide sequence ID" value="NC_008255.1"/>
</dbReference>
<dbReference type="PRINTS" id="PR00111">
    <property type="entry name" value="ABHYDROLASE"/>
</dbReference>
<dbReference type="Gene3D" id="3.40.50.1820">
    <property type="entry name" value="alpha/beta hydrolase"/>
    <property type="match status" value="1"/>
</dbReference>
<dbReference type="InterPro" id="IPR029058">
    <property type="entry name" value="AB_hydrolase_fold"/>
</dbReference>
<evidence type="ECO:0000313" key="3">
    <source>
        <dbReference type="Proteomes" id="UP000001822"/>
    </source>
</evidence>
<accession>A0A6N4SW77</accession>
<dbReference type="Pfam" id="PF00561">
    <property type="entry name" value="Abhydrolase_1"/>
    <property type="match status" value="1"/>
</dbReference>
<dbReference type="KEGG" id="chu:CHU_3642"/>
<dbReference type="Proteomes" id="UP000001822">
    <property type="component" value="Chromosome"/>
</dbReference>
<dbReference type="OrthoDB" id="252464at2"/>
<dbReference type="GO" id="GO:0016787">
    <property type="term" value="F:hydrolase activity"/>
    <property type="evidence" value="ECO:0007669"/>
    <property type="project" value="UniProtKB-KW"/>
</dbReference>
<organism evidence="2 3">
    <name type="scientific">Cytophaga hutchinsonii (strain ATCC 33406 / DSM 1761 / CIP 103989 / NBRC 15051 / NCIMB 9469 / D465)</name>
    <dbReference type="NCBI Taxonomy" id="269798"/>
    <lineage>
        <taxon>Bacteria</taxon>
        <taxon>Pseudomonadati</taxon>
        <taxon>Bacteroidota</taxon>
        <taxon>Cytophagia</taxon>
        <taxon>Cytophagales</taxon>
        <taxon>Cytophagaceae</taxon>
        <taxon>Cytophaga</taxon>
    </lineage>
</organism>
<gene>
    <name evidence="2" type="primary">yfbB</name>
    <name evidence="2" type="ordered locus">CHU_3642</name>
</gene>
<dbReference type="AlphaFoldDB" id="A0A6N4SW77"/>
<protein>
    <submittedName>
        <fullName evidence="2">Hydrolase of the alpha/beta superfamily</fullName>
    </submittedName>
</protein>
<dbReference type="SUPFAM" id="SSF53474">
    <property type="entry name" value="alpha/beta-Hydrolases"/>
    <property type="match status" value="1"/>
</dbReference>
<dbReference type="GO" id="GO:0016020">
    <property type="term" value="C:membrane"/>
    <property type="evidence" value="ECO:0007669"/>
    <property type="project" value="TreeGrafter"/>
</dbReference>
<dbReference type="InterPro" id="IPR050266">
    <property type="entry name" value="AB_hydrolase_sf"/>
</dbReference>
<dbReference type="EMBL" id="CP000383">
    <property type="protein sequence ID" value="ABG60875.1"/>
    <property type="molecule type" value="Genomic_DNA"/>
</dbReference>
<reference evidence="2 3" key="1">
    <citation type="journal article" date="2007" name="Appl. Environ. Microbiol.">
        <title>Genome sequence of the cellulolytic gliding bacterium Cytophaga hutchinsonii.</title>
        <authorList>
            <person name="Xie G."/>
            <person name="Bruce D.C."/>
            <person name="Challacombe J.F."/>
            <person name="Chertkov O."/>
            <person name="Detter J.C."/>
            <person name="Gilna P."/>
            <person name="Han C.S."/>
            <person name="Lucas S."/>
            <person name="Misra M."/>
            <person name="Myers G.L."/>
            <person name="Richardson P."/>
            <person name="Tapia R."/>
            <person name="Thayer N."/>
            <person name="Thompson L.S."/>
            <person name="Brettin T.S."/>
            <person name="Henrissat B."/>
            <person name="Wilson D.B."/>
            <person name="McBride M.J."/>
        </authorList>
    </citation>
    <scope>NUCLEOTIDE SEQUENCE [LARGE SCALE GENOMIC DNA]</scope>
    <source>
        <strain evidence="3">ATCC 33406 / DSM 1761 / CIP 103989 / NBRC 15051 / NCIMB 9469 / D465</strain>
    </source>
</reference>